<keyword evidence="1" id="KW-0732">Signal</keyword>
<name>A0A0D6JBP1_9HYPH</name>
<evidence type="ECO:0000313" key="2">
    <source>
        <dbReference type="EMBL" id="CPR16469.1"/>
    </source>
</evidence>
<dbReference type="Proteomes" id="UP000033187">
    <property type="component" value="Chromosome 1"/>
</dbReference>
<keyword evidence="3" id="KW-1185">Reference proteome</keyword>
<organism evidence="2 3">
    <name type="scientific">Candidatus Filomicrobium marinum</name>
    <dbReference type="NCBI Taxonomy" id="1608628"/>
    <lineage>
        <taxon>Bacteria</taxon>
        <taxon>Pseudomonadati</taxon>
        <taxon>Pseudomonadota</taxon>
        <taxon>Alphaproteobacteria</taxon>
        <taxon>Hyphomicrobiales</taxon>
        <taxon>Hyphomicrobiaceae</taxon>
        <taxon>Filomicrobium</taxon>
    </lineage>
</organism>
<accession>A0A0D6JBP1</accession>
<dbReference type="AlphaFoldDB" id="A0A0D6JBP1"/>
<gene>
    <name evidence="2" type="ORF">YBN1229_v1_0822</name>
</gene>
<reference evidence="3" key="1">
    <citation type="submission" date="2015-02" db="EMBL/GenBank/DDBJ databases">
        <authorList>
            <person name="Chooi Y.-H."/>
        </authorList>
    </citation>
    <scope>NUCLEOTIDE SEQUENCE [LARGE SCALE GENOMIC DNA]</scope>
    <source>
        <strain evidence="3">strain Y</strain>
    </source>
</reference>
<dbReference type="RefSeq" id="WP_244465001.1">
    <property type="nucleotide sequence ID" value="NZ_LN829118.1"/>
</dbReference>
<proteinExistence type="predicted"/>
<sequence>MVNKSLILIMASAAVGALSSVPVQAVETPPNSGTTSYTTHFVFVPKSTVDIPGVGKAVALEATGPTENTKGDSFLNDMKAKCEAVSIETAGKKWIDGACALTDVDGDVVFSTFDTRDLDKTQPKMDCGTHIITGGTGKYRGITGKEPFACINKDDARAI</sequence>
<evidence type="ECO:0000256" key="1">
    <source>
        <dbReference type="SAM" id="SignalP"/>
    </source>
</evidence>
<evidence type="ECO:0000313" key="3">
    <source>
        <dbReference type="Proteomes" id="UP000033187"/>
    </source>
</evidence>
<feature type="chain" id="PRO_5002306260" evidence="1">
    <location>
        <begin position="26"/>
        <end position="159"/>
    </location>
</feature>
<dbReference type="KEGG" id="fil:BN1229_v1_0817"/>
<feature type="signal peptide" evidence="1">
    <location>
        <begin position="1"/>
        <end position="25"/>
    </location>
</feature>
<dbReference type="EMBL" id="LN829119">
    <property type="protein sequence ID" value="CPR16469.1"/>
    <property type="molecule type" value="Genomic_DNA"/>
</dbReference>
<protein>
    <submittedName>
        <fullName evidence="2">Uncharacterized protein</fullName>
    </submittedName>
</protein>
<dbReference type="KEGG" id="fiy:BN1229_v1_0822"/>